<reference evidence="2 3" key="1">
    <citation type="journal article" date="2024" name="J Genomics">
        <title>Draft genome sequencing and assembly of Favolaschia claudopus CIRM-BRFM 2984 isolated from oak limbs.</title>
        <authorList>
            <person name="Navarro D."/>
            <person name="Drula E."/>
            <person name="Chaduli D."/>
            <person name="Cazenave R."/>
            <person name="Ahrendt S."/>
            <person name="Wang J."/>
            <person name="Lipzen A."/>
            <person name="Daum C."/>
            <person name="Barry K."/>
            <person name="Grigoriev I.V."/>
            <person name="Favel A."/>
            <person name="Rosso M.N."/>
            <person name="Martin F."/>
        </authorList>
    </citation>
    <scope>NUCLEOTIDE SEQUENCE [LARGE SCALE GENOMIC DNA]</scope>
    <source>
        <strain evidence="2 3">CIRM-BRFM 2984</strain>
    </source>
</reference>
<accession>A0AAW0E3R3</accession>
<comment type="caution">
    <text evidence="2">The sequence shown here is derived from an EMBL/GenBank/DDBJ whole genome shotgun (WGS) entry which is preliminary data.</text>
</comment>
<evidence type="ECO:0000256" key="1">
    <source>
        <dbReference type="SAM" id="MobiDB-lite"/>
    </source>
</evidence>
<dbReference type="Proteomes" id="UP001362999">
    <property type="component" value="Unassembled WGS sequence"/>
</dbReference>
<name>A0AAW0E3R3_9AGAR</name>
<feature type="region of interest" description="Disordered" evidence="1">
    <location>
        <begin position="1"/>
        <end position="87"/>
    </location>
</feature>
<evidence type="ECO:0000313" key="2">
    <source>
        <dbReference type="EMBL" id="KAK7057796.1"/>
    </source>
</evidence>
<dbReference type="AlphaFoldDB" id="A0AAW0E3R3"/>
<proteinExistence type="predicted"/>
<protein>
    <submittedName>
        <fullName evidence="2">Uncharacterized protein</fullName>
    </submittedName>
</protein>
<sequence length="222" mass="24836">MFRKFSESAFSFLSNSSTSSLLPSDKSAQPAPESGWRGCLSRKPQAKLKTASDSNLMSYKKTKKENATKFAPKPSGTSLKEVRSRRATISSDGLPDIAIASLKSYSINQPPPPVKVLIQRKIVSYIPELYEEVDPIRQEGRMYTWDNPSWLNYAPLPPPPRKKSQCGRIASKPKMGPGDLFLEKGLFLWKLSVRRTVESVGLRQLRFTTYARLSDSGPCNSF</sequence>
<dbReference type="EMBL" id="JAWWNJ010000004">
    <property type="protein sequence ID" value="KAK7057796.1"/>
    <property type="molecule type" value="Genomic_DNA"/>
</dbReference>
<organism evidence="2 3">
    <name type="scientific">Favolaschia claudopus</name>
    <dbReference type="NCBI Taxonomy" id="2862362"/>
    <lineage>
        <taxon>Eukaryota</taxon>
        <taxon>Fungi</taxon>
        <taxon>Dikarya</taxon>
        <taxon>Basidiomycota</taxon>
        <taxon>Agaricomycotina</taxon>
        <taxon>Agaricomycetes</taxon>
        <taxon>Agaricomycetidae</taxon>
        <taxon>Agaricales</taxon>
        <taxon>Marasmiineae</taxon>
        <taxon>Mycenaceae</taxon>
        <taxon>Favolaschia</taxon>
    </lineage>
</organism>
<gene>
    <name evidence="2" type="ORF">R3P38DRAFT_3252867</name>
</gene>
<keyword evidence="3" id="KW-1185">Reference proteome</keyword>
<evidence type="ECO:0000313" key="3">
    <source>
        <dbReference type="Proteomes" id="UP001362999"/>
    </source>
</evidence>
<feature type="compositionally biased region" description="Low complexity" evidence="1">
    <location>
        <begin position="7"/>
        <end position="27"/>
    </location>
</feature>